<keyword evidence="1" id="KW-0472">Membrane</keyword>
<keyword evidence="1" id="KW-0812">Transmembrane</keyword>
<name>A0A6P1PZS1_9GAMM</name>
<proteinExistence type="predicted"/>
<gene>
    <name evidence="2" type="ORF">C7M51_01802</name>
</gene>
<sequence length="288" mass="33307">MYLAGMIITVFLLLYLQPIWIVSLLGMYAVLYKFFLPARIKRNKVCSCLQFSLMIAFVVVFWVKYGWGAGVFSVVCMMFTEIIIFDDQNNEKVINECVVAQLNPQDKKRWYGLDYIQISQTGKSCFSGNERVMVGSDINYGTIPNVLECEGEREINYEEWAFSFIVKIVCSIPGGEYICPPEAIKKTYADHAQCLLIAYGRKNKKQIGLGYKNIYISFPSDVLEAIAVVENTCRDQRWYTLAFVLAKENNNIEISFRHVNKKENIYQLAVHLSDVWDIRITEKYINYN</sequence>
<accession>A0A6P1PZS1</accession>
<dbReference type="AlphaFoldDB" id="A0A6P1PZS1"/>
<keyword evidence="1" id="KW-1133">Transmembrane helix</keyword>
<dbReference type="Proteomes" id="UP000464053">
    <property type="component" value="Chromosome"/>
</dbReference>
<keyword evidence="3" id="KW-1185">Reference proteome</keyword>
<reference evidence="2 3" key="1">
    <citation type="submission" date="2018-03" db="EMBL/GenBank/DDBJ databases">
        <title>Pantoea intestinalis SRCM103226 isolated form the mealworm.</title>
        <authorList>
            <person name="Jeong D.-Y."/>
            <person name="Kim J.W."/>
        </authorList>
    </citation>
    <scope>NUCLEOTIDE SEQUENCE [LARGE SCALE GENOMIC DNA]</scope>
    <source>
        <strain evidence="2 3">SRCM103226</strain>
    </source>
</reference>
<dbReference type="RefSeq" id="WP_160621482.1">
    <property type="nucleotide sequence ID" value="NZ_CP028271.1"/>
</dbReference>
<dbReference type="EMBL" id="CP028271">
    <property type="protein sequence ID" value="QHM71514.1"/>
    <property type="molecule type" value="Genomic_DNA"/>
</dbReference>
<organism evidence="2 3">
    <name type="scientific">Mixta intestinalis</name>
    <dbReference type="NCBI Taxonomy" id="1615494"/>
    <lineage>
        <taxon>Bacteria</taxon>
        <taxon>Pseudomonadati</taxon>
        <taxon>Pseudomonadota</taxon>
        <taxon>Gammaproteobacteria</taxon>
        <taxon>Enterobacterales</taxon>
        <taxon>Erwiniaceae</taxon>
        <taxon>Mixta</taxon>
    </lineage>
</organism>
<feature type="transmembrane region" description="Helical" evidence="1">
    <location>
        <begin position="6"/>
        <end position="32"/>
    </location>
</feature>
<evidence type="ECO:0000313" key="3">
    <source>
        <dbReference type="Proteomes" id="UP000464053"/>
    </source>
</evidence>
<dbReference type="KEGG" id="mint:C7M51_01802"/>
<dbReference type="OrthoDB" id="10013463at2"/>
<evidence type="ECO:0000256" key="1">
    <source>
        <dbReference type="SAM" id="Phobius"/>
    </source>
</evidence>
<protein>
    <submittedName>
        <fullName evidence="2">Uncharacterized protein</fullName>
    </submittedName>
</protein>
<evidence type="ECO:0000313" key="2">
    <source>
        <dbReference type="EMBL" id="QHM71514.1"/>
    </source>
</evidence>